<sequence>MNLFGYLMIYLAITGHISRPVVCQMYVYICIGANSQSFSNTGALVTCVKNFPESRGIALGSAAPSSPSPFAPLFGAKGVFQAAAVVYWAYTGFDMVATLAEETKNPAKDIPLGLIGSMSAIIIVYTVMALVLVMMQKYSDLDPNAAYSIAFASVGMKWREVHCRIWRIEGDDHRDRWSAHRGRASTRYTTADRPGRT</sequence>
<evidence type="ECO:0000256" key="3">
    <source>
        <dbReference type="ARBA" id="ARBA00022692"/>
    </source>
</evidence>
<feature type="transmembrane region" description="Helical" evidence="6">
    <location>
        <begin position="70"/>
        <end position="90"/>
    </location>
</feature>
<evidence type="ECO:0000313" key="9">
    <source>
        <dbReference type="Proteomes" id="UP000243459"/>
    </source>
</evidence>
<dbReference type="InterPro" id="IPR002293">
    <property type="entry name" value="AA/rel_permease1"/>
</dbReference>
<reference evidence="9" key="1">
    <citation type="journal article" date="2017" name="Nat. Commun.">
        <title>The asparagus genome sheds light on the origin and evolution of a young Y chromosome.</title>
        <authorList>
            <person name="Harkess A."/>
            <person name="Zhou J."/>
            <person name="Xu C."/>
            <person name="Bowers J.E."/>
            <person name="Van der Hulst R."/>
            <person name="Ayyampalayam S."/>
            <person name="Mercati F."/>
            <person name="Riccardi P."/>
            <person name="McKain M.R."/>
            <person name="Kakrana A."/>
            <person name="Tang H."/>
            <person name="Ray J."/>
            <person name="Groenendijk J."/>
            <person name="Arikit S."/>
            <person name="Mathioni S.M."/>
            <person name="Nakano M."/>
            <person name="Shan H."/>
            <person name="Telgmann-Rauber A."/>
            <person name="Kanno A."/>
            <person name="Yue Z."/>
            <person name="Chen H."/>
            <person name="Li W."/>
            <person name="Chen Y."/>
            <person name="Xu X."/>
            <person name="Zhang Y."/>
            <person name="Luo S."/>
            <person name="Chen H."/>
            <person name="Gao J."/>
            <person name="Mao Z."/>
            <person name="Pires J.C."/>
            <person name="Luo M."/>
            <person name="Kudrna D."/>
            <person name="Wing R.A."/>
            <person name="Meyers B.C."/>
            <person name="Yi K."/>
            <person name="Kong H."/>
            <person name="Lavrijsen P."/>
            <person name="Sunseri F."/>
            <person name="Falavigna A."/>
            <person name="Ye Y."/>
            <person name="Leebens-Mack J.H."/>
            <person name="Chen G."/>
        </authorList>
    </citation>
    <scope>NUCLEOTIDE SEQUENCE [LARGE SCALE GENOMIC DNA]</scope>
    <source>
        <strain evidence="9">cv. DH0086</strain>
    </source>
</reference>
<dbReference type="Pfam" id="PF06813">
    <property type="entry name" value="Nodulin-like"/>
    <property type="match status" value="1"/>
</dbReference>
<evidence type="ECO:0000256" key="4">
    <source>
        <dbReference type="ARBA" id="ARBA00022989"/>
    </source>
</evidence>
<accession>A0A5P1FTR8</accession>
<gene>
    <name evidence="8" type="ORF">A4U43_C01F24930</name>
</gene>
<dbReference type="GO" id="GO:0015189">
    <property type="term" value="F:L-lysine transmembrane transporter activity"/>
    <property type="evidence" value="ECO:0007669"/>
    <property type="project" value="TreeGrafter"/>
</dbReference>
<keyword evidence="9" id="KW-1185">Reference proteome</keyword>
<evidence type="ECO:0000256" key="1">
    <source>
        <dbReference type="ARBA" id="ARBA00004141"/>
    </source>
</evidence>
<keyword evidence="5 6" id="KW-0472">Membrane</keyword>
<evidence type="ECO:0000256" key="5">
    <source>
        <dbReference type="ARBA" id="ARBA00023136"/>
    </source>
</evidence>
<dbReference type="EMBL" id="CM007381">
    <property type="protein sequence ID" value="ONK81073.1"/>
    <property type="molecule type" value="Genomic_DNA"/>
</dbReference>
<keyword evidence="3 6" id="KW-0812">Transmembrane</keyword>
<organism evidence="8 9">
    <name type="scientific">Asparagus officinalis</name>
    <name type="common">Garden asparagus</name>
    <dbReference type="NCBI Taxonomy" id="4686"/>
    <lineage>
        <taxon>Eukaryota</taxon>
        <taxon>Viridiplantae</taxon>
        <taxon>Streptophyta</taxon>
        <taxon>Embryophyta</taxon>
        <taxon>Tracheophyta</taxon>
        <taxon>Spermatophyta</taxon>
        <taxon>Magnoliopsida</taxon>
        <taxon>Liliopsida</taxon>
        <taxon>Asparagales</taxon>
        <taxon>Asparagaceae</taxon>
        <taxon>Asparagoideae</taxon>
        <taxon>Asparagus</taxon>
    </lineage>
</organism>
<dbReference type="Gene3D" id="1.20.1740.10">
    <property type="entry name" value="Amino acid/polyamine transporter I"/>
    <property type="match status" value="1"/>
</dbReference>
<evidence type="ECO:0000313" key="8">
    <source>
        <dbReference type="EMBL" id="ONK81073.1"/>
    </source>
</evidence>
<proteinExistence type="inferred from homology"/>
<dbReference type="AlphaFoldDB" id="A0A5P1FTR8"/>
<name>A0A5P1FTR8_ASPOF</name>
<evidence type="ECO:0000259" key="7">
    <source>
        <dbReference type="Pfam" id="PF06813"/>
    </source>
</evidence>
<feature type="transmembrane region" description="Helical" evidence="6">
    <location>
        <begin position="110"/>
        <end position="133"/>
    </location>
</feature>
<keyword evidence="4 6" id="KW-1133">Transmembrane helix</keyword>
<comment type="similarity">
    <text evidence="2">Belongs to the amino acid-polyamine-organocation (APC) superfamily. Cationic amino acid transporter (CAT) (TC 2.A.3.3) family.</text>
</comment>
<dbReference type="InterPro" id="IPR010658">
    <property type="entry name" value="Nodulin-like"/>
</dbReference>
<evidence type="ECO:0000256" key="6">
    <source>
        <dbReference type="SAM" id="Phobius"/>
    </source>
</evidence>
<dbReference type="GO" id="GO:0005886">
    <property type="term" value="C:plasma membrane"/>
    <property type="evidence" value="ECO:0007669"/>
    <property type="project" value="TreeGrafter"/>
</dbReference>
<protein>
    <recommendedName>
        <fullName evidence="7">Nodulin-like domain-containing protein</fullName>
    </recommendedName>
</protein>
<dbReference type="Gramene" id="ONK81073">
    <property type="protein sequence ID" value="ONK81073"/>
    <property type="gene ID" value="A4U43_C01F24930"/>
</dbReference>
<comment type="subcellular location">
    <subcellularLocation>
        <location evidence="1">Membrane</location>
        <topology evidence="1">Multi-pass membrane protein</topology>
    </subcellularLocation>
</comment>
<dbReference type="Proteomes" id="UP000243459">
    <property type="component" value="Chromosome 1"/>
</dbReference>
<dbReference type="PANTHER" id="PTHR43243:SF62">
    <property type="entry name" value="CATIONIC AMINO ACID TRANSPORTER 8, VACUOLAR"/>
    <property type="match status" value="1"/>
</dbReference>
<feature type="domain" description="Nodulin-like" evidence="7">
    <location>
        <begin position="1"/>
        <end position="60"/>
    </location>
</feature>
<dbReference type="PANTHER" id="PTHR43243">
    <property type="entry name" value="INNER MEMBRANE TRANSPORTER YGJI-RELATED"/>
    <property type="match status" value="1"/>
</dbReference>
<dbReference type="GO" id="GO:0005313">
    <property type="term" value="F:L-glutamate transmembrane transporter activity"/>
    <property type="evidence" value="ECO:0007669"/>
    <property type="project" value="TreeGrafter"/>
</dbReference>
<evidence type="ECO:0000256" key="2">
    <source>
        <dbReference type="ARBA" id="ARBA00008572"/>
    </source>
</evidence>
<dbReference type="Pfam" id="PF13520">
    <property type="entry name" value="AA_permease_2"/>
    <property type="match status" value="1"/>
</dbReference>